<dbReference type="Proteomes" id="UP001527925">
    <property type="component" value="Unassembled WGS sequence"/>
</dbReference>
<dbReference type="InterPro" id="IPR052066">
    <property type="entry name" value="Glycosphingolipid_Hydrolases"/>
</dbReference>
<dbReference type="PANTHER" id="PTHR31308">
    <property type="match status" value="1"/>
</dbReference>
<evidence type="ECO:0000256" key="3">
    <source>
        <dbReference type="ARBA" id="ARBA00023295"/>
    </source>
</evidence>
<dbReference type="InterPro" id="IPR001547">
    <property type="entry name" value="Glyco_hydro_5"/>
</dbReference>
<protein>
    <recommendedName>
        <fullName evidence="5">Glycoside hydrolase family 5 domain-containing protein</fullName>
    </recommendedName>
</protein>
<evidence type="ECO:0000313" key="6">
    <source>
        <dbReference type="EMBL" id="KAL2920087.1"/>
    </source>
</evidence>
<reference evidence="6 7" key="1">
    <citation type="submission" date="2023-09" db="EMBL/GenBank/DDBJ databases">
        <title>Pangenome analysis of Batrachochytrium dendrobatidis and related Chytrids.</title>
        <authorList>
            <person name="Yacoub M.N."/>
            <person name="Stajich J.E."/>
            <person name="James T.Y."/>
        </authorList>
    </citation>
    <scope>NUCLEOTIDE SEQUENCE [LARGE SCALE GENOMIC DNA]</scope>
    <source>
        <strain evidence="6 7">JEL0888</strain>
    </source>
</reference>
<name>A0ABR4NKN5_9FUNG</name>
<dbReference type="Pfam" id="PF00150">
    <property type="entry name" value="Cellulase"/>
    <property type="match status" value="1"/>
</dbReference>
<dbReference type="SUPFAM" id="SSF51445">
    <property type="entry name" value="(Trans)glycosidases"/>
    <property type="match status" value="1"/>
</dbReference>
<accession>A0ABR4NKN5</accession>
<feature type="domain" description="Glycoside hydrolase family 5" evidence="5">
    <location>
        <begin position="43"/>
        <end position="298"/>
    </location>
</feature>
<evidence type="ECO:0000256" key="2">
    <source>
        <dbReference type="ARBA" id="ARBA00022801"/>
    </source>
</evidence>
<evidence type="ECO:0000256" key="1">
    <source>
        <dbReference type="ARBA" id="ARBA00005641"/>
    </source>
</evidence>
<dbReference type="Gene3D" id="2.60.40.1180">
    <property type="entry name" value="Golgi alpha-mannosidase II"/>
    <property type="match status" value="1"/>
</dbReference>
<evidence type="ECO:0000259" key="5">
    <source>
        <dbReference type="Pfam" id="PF00150"/>
    </source>
</evidence>
<dbReference type="EMBL" id="JADGIZ020000001">
    <property type="protein sequence ID" value="KAL2920087.1"/>
    <property type="molecule type" value="Genomic_DNA"/>
</dbReference>
<proteinExistence type="inferred from homology"/>
<evidence type="ECO:0000256" key="4">
    <source>
        <dbReference type="RuleBase" id="RU361153"/>
    </source>
</evidence>
<comment type="caution">
    <text evidence="6">The sequence shown here is derived from an EMBL/GenBank/DDBJ whole genome shotgun (WGS) entry which is preliminary data.</text>
</comment>
<dbReference type="Gene3D" id="3.20.20.80">
    <property type="entry name" value="Glycosidases"/>
    <property type="match status" value="1"/>
</dbReference>
<dbReference type="InterPro" id="IPR013780">
    <property type="entry name" value="Glyco_hydro_b"/>
</dbReference>
<organism evidence="6 7">
    <name type="scientific">Polyrhizophydium stewartii</name>
    <dbReference type="NCBI Taxonomy" id="2732419"/>
    <lineage>
        <taxon>Eukaryota</taxon>
        <taxon>Fungi</taxon>
        <taxon>Fungi incertae sedis</taxon>
        <taxon>Chytridiomycota</taxon>
        <taxon>Chytridiomycota incertae sedis</taxon>
        <taxon>Chytridiomycetes</taxon>
        <taxon>Rhizophydiales</taxon>
        <taxon>Rhizophydiales incertae sedis</taxon>
        <taxon>Polyrhizophydium</taxon>
    </lineage>
</organism>
<comment type="similarity">
    <text evidence="1 4">Belongs to the glycosyl hydrolase 5 (cellulase A) family.</text>
</comment>
<keyword evidence="2 4" id="KW-0378">Hydrolase</keyword>
<gene>
    <name evidence="6" type="ORF">HK105_200153</name>
</gene>
<sequence length="430" mass="48098">MLVDQYGRTRLFRGVNVVYKAPPWHPATDRFDASTSFVEKDAEILAQLGINAIRLAIHWAGAEPERGSFNQTYFDVMRTIIRTCARHGIYVLLEFHQDVLAQQFCGHGLPSWMIKIYANHDGMLDRFAEYWMRVATEYKDEPNLLGYEIMNEPWPGNHWRNPFLLLPGIASQTTLFNMHKRVAAAIRSVDPQAIIYFEGATWDIHNRAPTVPGGPNYANRSVLSYHYYRPPAIGSVRDTFRRRQQDAQRLGSGLFMTEFEMWWGPGNASETGALARMRETVEAADEYLQNWMGWSYKSFAQAPNSTDASLFDEATGEQRPEMARLLSRPFVSAAQGNISAMRFDEAAGVFSVTLDRREPPAGSGGDGGGSGGAVADLEISTARSTWFGGGLRVSVEPRGRSSWSFDALRQRVSVRAQAGVRRVNVTVSAA</sequence>
<dbReference type="InterPro" id="IPR017853">
    <property type="entry name" value="GH"/>
</dbReference>
<dbReference type="PANTHER" id="PTHR31308:SF3">
    <property type="entry name" value="ENDOGLYCOCERAMIDASE"/>
    <property type="match status" value="1"/>
</dbReference>
<evidence type="ECO:0000313" key="7">
    <source>
        <dbReference type="Proteomes" id="UP001527925"/>
    </source>
</evidence>
<keyword evidence="3 4" id="KW-0326">Glycosidase</keyword>
<keyword evidence="7" id="KW-1185">Reference proteome</keyword>